<gene>
    <name evidence="2" type="ORF">Gohar_015495</name>
</gene>
<proteinExistence type="predicted"/>
<dbReference type="AlphaFoldDB" id="A0A7J9G0G8"/>
<evidence type="ECO:0000256" key="1">
    <source>
        <dbReference type="SAM" id="MobiDB-lite"/>
    </source>
</evidence>
<sequence length="305" mass="33333">MVVFVDLEKPLTLQVLINGRLQRVKFEALPEICFLCGKYGYLQSLCLSSLTDRNSHGGEENSKSSLSSGTTPVKKRDVLPMTGEAFSPWMVVERKSRRKQERIRGQKVKISKGNLVGSRFEALSSMDTEALTSGKGLEKVNRSMAVDKMGEEMLGHDDDIGSGKKSGPLEVNSVGQALGPKTHVSSGVGGLAPEAGFEHKDPTVSISLSNDKAISLHVNPTLVKHPEINQMSNMAVSEFLISFKRVSSDKVDLVIAKLGFQNSHHVEAVSFSGSIWIGWRDLISVEVLQSYPQFVLAKVTDSSFR</sequence>
<evidence type="ECO:0008006" key="4">
    <source>
        <dbReference type="Google" id="ProtNLM"/>
    </source>
</evidence>
<feature type="compositionally biased region" description="Basic and acidic residues" evidence="1">
    <location>
        <begin position="53"/>
        <end position="62"/>
    </location>
</feature>
<dbReference type="Proteomes" id="UP000593560">
    <property type="component" value="Unassembled WGS sequence"/>
</dbReference>
<feature type="region of interest" description="Disordered" evidence="1">
    <location>
        <begin position="53"/>
        <end position="77"/>
    </location>
</feature>
<accession>A0A7J9G0G8</accession>
<dbReference type="EMBL" id="JABFAD010000001">
    <property type="protein sequence ID" value="MBA0790878.1"/>
    <property type="molecule type" value="Genomic_DNA"/>
</dbReference>
<organism evidence="2 3">
    <name type="scientific">Gossypium harknessii</name>
    <dbReference type="NCBI Taxonomy" id="34285"/>
    <lineage>
        <taxon>Eukaryota</taxon>
        <taxon>Viridiplantae</taxon>
        <taxon>Streptophyta</taxon>
        <taxon>Embryophyta</taxon>
        <taxon>Tracheophyta</taxon>
        <taxon>Spermatophyta</taxon>
        <taxon>Magnoliopsida</taxon>
        <taxon>eudicotyledons</taxon>
        <taxon>Gunneridae</taxon>
        <taxon>Pentapetalae</taxon>
        <taxon>rosids</taxon>
        <taxon>malvids</taxon>
        <taxon>Malvales</taxon>
        <taxon>Malvaceae</taxon>
        <taxon>Malvoideae</taxon>
        <taxon>Gossypium</taxon>
    </lineage>
</organism>
<keyword evidence="3" id="KW-1185">Reference proteome</keyword>
<reference evidence="2 3" key="1">
    <citation type="journal article" date="2019" name="Genome Biol. Evol.">
        <title>Insights into the evolution of the New World diploid cottons (Gossypium, subgenus Houzingenia) based on genome sequencing.</title>
        <authorList>
            <person name="Grover C.E."/>
            <person name="Arick M.A. 2nd"/>
            <person name="Thrash A."/>
            <person name="Conover J.L."/>
            <person name="Sanders W.S."/>
            <person name="Peterson D.G."/>
            <person name="Frelichowski J.E."/>
            <person name="Scheffler J.A."/>
            <person name="Scheffler B.E."/>
            <person name="Wendel J.F."/>
        </authorList>
    </citation>
    <scope>NUCLEOTIDE SEQUENCE [LARGE SCALE GENOMIC DNA]</scope>
    <source>
        <strain evidence="2">0</strain>
        <tissue evidence="2">Leaf</tissue>
    </source>
</reference>
<evidence type="ECO:0000313" key="3">
    <source>
        <dbReference type="Proteomes" id="UP000593560"/>
    </source>
</evidence>
<evidence type="ECO:0000313" key="2">
    <source>
        <dbReference type="EMBL" id="MBA0790878.1"/>
    </source>
</evidence>
<comment type="caution">
    <text evidence="2">The sequence shown here is derived from an EMBL/GenBank/DDBJ whole genome shotgun (WGS) entry which is preliminary data.</text>
</comment>
<protein>
    <recommendedName>
        <fullName evidence="4">Zinc knuckle CX2CX4HX4C domain-containing protein</fullName>
    </recommendedName>
</protein>
<name>A0A7J9G0G8_9ROSI</name>